<dbReference type="AlphaFoldDB" id="A0A433Q3I5"/>
<reference evidence="9 10" key="1">
    <citation type="journal article" date="2018" name="New Phytol.">
        <title>Phylogenomics of Endogonaceae and evolution of mycorrhizas within Mucoromycota.</title>
        <authorList>
            <person name="Chang Y."/>
            <person name="Desiro A."/>
            <person name="Na H."/>
            <person name="Sandor L."/>
            <person name="Lipzen A."/>
            <person name="Clum A."/>
            <person name="Barry K."/>
            <person name="Grigoriev I.V."/>
            <person name="Martin F.M."/>
            <person name="Stajich J.E."/>
            <person name="Smith M.E."/>
            <person name="Bonito G."/>
            <person name="Spatafora J.W."/>
        </authorList>
    </citation>
    <scope>NUCLEOTIDE SEQUENCE [LARGE SCALE GENOMIC DNA]</scope>
    <source>
        <strain evidence="9 10">AD002</strain>
    </source>
</reference>
<keyword evidence="6 8" id="KW-0496">Mitochondrion</keyword>
<dbReference type="SUPFAM" id="SSF161060">
    <property type="entry name" value="ATP synthase B chain-like"/>
    <property type="match status" value="1"/>
</dbReference>
<dbReference type="GO" id="GO:0046933">
    <property type="term" value="F:proton-transporting ATP synthase activity, rotational mechanism"/>
    <property type="evidence" value="ECO:0007669"/>
    <property type="project" value="TreeGrafter"/>
</dbReference>
<dbReference type="PANTHER" id="PTHR12733:SF3">
    <property type="entry name" value="ATP SYNTHASE F(0) COMPLEX SUBUNIT B1, MITOCHONDRIAL"/>
    <property type="match status" value="1"/>
</dbReference>
<sequence length="272" mass="30724">MYQPVPTNCCSHTRNQEQTTFVLNMVTSTTETTRDTISNPRNSVFILHGYREIKTWNRYVLFAARIGPNAACIVTWNITSSRLFITVCYLFFVTLINHIPAGNGPPSFEQRHRCRRLQAPPEYFEETRRHAWHPHPTTLPSYSPTEKEVDPKTKASSIIDALPGNSLVSKTTFVTLGAGLATFLVSKEIYVLNEETLVLIATGSLFVALLKNLKEPYNAMSDEVIQRIKNVLVKAREDHKFAVQDRIDQVGQLKDIVDVTKGLFAISKVCLI</sequence>
<evidence type="ECO:0000256" key="1">
    <source>
        <dbReference type="ARBA" id="ARBA00022448"/>
    </source>
</evidence>
<dbReference type="PANTHER" id="PTHR12733">
    <property type="entry name" value="MITOCHONDRIAL ATP SYNTHASE B CHAIN"/>
    <property type="match status" value="1"/>
</dbReference>
<keyword evidence="3 8" id="KW-0375">Hydrogen ion transport</keyword>
<evidence type="ECO:0000256" key="4">
    <source>
        <dbReference type="ARBA" id="ARBA00022792"/>
    </source>
</evidence>
<dbReference type="Pfam" id="PF05405">
    <property type="entry name" value="Mt_ATP-synt_B"/>
    <property type="match status" value="1"/>
</dbReference>
<keyword evidence="2 8" id="KW-0138">CF(0)</keyword>
<comment type="subcellular location">
    <subcellularLocation>
        <location evidence="8">Mitochondrion</location>
    </subcellularLocation>
    <subcellularLocation>
        <location evidence="8">Mitochondrion inner membrane</location>
    </subcellularLocation>
</comment>
<dbReference type="EMBL" id="RBNJ01016521">
    <property type="protein sequence ID" value="RUS24292.1"/>
    <property type="molecule type" value="Genomic_DNA"/>
</dbReference>
<protein>
    <recommendedName>
        <fullName evidence="8">ATP synthase subunit 4</fullName>
    </recommendedName>
</protein>
<comment type="function">
    <text evidence="8">Subunit b, of the mitochondrial membrane ATP synthase complex (F(1)F(0) ATP synthase or Complex V) that produces ATP from ADP in the presence of a proton gradient across the membrane which is generated by electron transport complexes of the respiratory chain. ATP synthase complex consist of a soluble F(1) head domain - the catalytic core - and a membrane F(1) domain - the membrane proton channel. These two domains are linked by a central stalk rotating inside the F(1) region and a stationary peripheral stalk. During catalysis, ATP synthesis in the catalytic domain of F(1) is coupled via a rotary mechanism of the central stalk subunits to proton translocation. In vivo, can only synthesize ATP although its ATP hydrolase activity can be activated artificially in vitro. Part of the complex F(0) domain. Part of the complex F(0) domain and the peripheric stalk, which acts as a stator to hold the catalytic alpha(3)beta(3) subcomplex and subunit a/ATP6 static relative to the rotary elements.</text>
</comment>
<keyword evidence="7 8" id="KW-0472">Membrane</keyword>
<dbReference type="InterPro" id="IPR013837">
    <property type="entry name" value="ATP_synth_F0_suB"/>
</dbReference>
<evidence type="ECO:0000313" key="10">
    <source>
        <dbReference type="Proteomes" id="UP000274822"/>
    </source>
</evidence>
<dbReference type="InterPro" id="IPR008688">
    <property type="entry name" value="ATP_synth_Bsub_B/MI25"/>
</dbReference>
<comment type="similarity">
    <text evidence="8">Belongs to the eukaryotic ATPase B chain family.</text>
</comment>
<keyword evidence="1 8" id="KW-0813">Transport</keyword>
<evidence type="ECO:0000256" key="2">
    <source>
        <dbReference type="ARBA" id="ARBA00022547"/>
    </source>
</evidence>
<evidence type="ECO:0000256" key="6">
    <source>
        <dbReference type="ARBA" id="ARBA00023128"/>
    </source>
</evidence>
<name>A0A433Q3I5_9FUNG</name>
<accession>A0A433Q3I5</accession>
<keyword evidence="4 8" id="KW-0999">Mitochondrion inner membrane</keyword>
<dbReference type="GO" id="GO:0045259">
    <property type="term" value="C:proton-transporting ATP synthase complex"/>
    <property type="evidence" value="ECO:0007669"/>
    <property type="project" value="UniProtKB-KW"/>
</dbReference>
<proteinExistence type="inferred from homology"/>
<evidence type="ECO:0000313" key="9">
    <source>
        <dbReference type="EMBL" id="RUS24292.1"/>
    </source>
</evidence>
<evidence type="ECO:0000256" key="8">
    <source>
        <dbReference type="RuleBase" id="RU368017"/>
    </source>
</evidence>
<keyword evidence="5 8" id="KW-0406">Ion transport</keyword>
<comment type="caution">
    <text evidence="9">The sequence shown here is derived from an EMBL/GenBank/DDBJ whole genome shotgun (WGS) entry which is preliminary data.</text>
</comment>
<gene>
    <name evidence="9" type="ORF">BC938DRAFT_473821</name>
</gene>
<keyword evidence="10" id="KW-1185">Reference proteome</keyword>
<comment type="subunit">
    <text evidence="8">F-type ATPases have 2 components, CF(1) - the catalytic core - and CF(0) - the membrane proton channel. In yeast, the dimeric form of ATP synthase consists of 17 polypeptides: alpha, beta, gamma, delta, epsilon, 4 (B), 5 (OSCP), 6 (A), 8, 9 (C), d, E (Tim11), f, g, h, i/j and k.</text>
</comment>
<evidence type="ECO:0000256" key="5">
    <source>
        <dbReference type="ARBA" id="ARBA00023065"/>
    </source>
</evidence>
<evidence type="ECO:0000256" key="3">
    <source>
        <dbReference type="ARBA" id="ARBA00022781"/>
    </source>
</evidence>
<evidence type="ECO:0000256" key="7">
    <source>
        <dbReference type="ARBA" id="ARBA00023136"/>
    </source>
</evidence>
<dbReference type="GO" id="GO:0005743">
    <property type="term" value="C:mitochondrial inner membrane"/>
    <property type="evidence" value="ECO:0007669"/>
    <property type="project" value="UniProtKB-SubCell"/>
</dbReference>
<organism evidence="9 10">
    <name type="scientific">Jimgerdemannia flammicorona</name>
    <dbReference type="NCBI Taxonomy" id="994334"/>
    <lineage>
        <taxon>Eukaryota</taxon>
        <taxon>Fungi</taxon>
        <taxon>Fungi incertae sedis</taxon>
        <taxon>Mucoromycota</taxon>
        <taxon>Mucoromycotina</taxon>
        <taxon>Endogonomycetes</taxon>
        <taxon>Endogonales</taxon>
        <taxon>Endogonaceae</taxon>
        <taxon>Jimgerdemannia</taxon>
    </lineage>
</organism>
<dbReference type="Proteomes" id="UP000274822">
    <property type="component" value="Unassembled WGS sequence"/>
</dbReference>